<dbReference type="Proteomes" id="UP000664698">
    <property type="component" value="Unassembled WGS sequence"/>
</dbReference>
<comment type="similarity">
    <text evidence="1">Belongs to the CFA/CMAS family.</text>
</comment>
<evidence type="ECO:0000256" key="4">
    <source>
        <dbReference type="ARBA" id="ARBA00022691"/>
    </source>
</evidence>
<keyword evidence="2 6" id="KW-0489">Methyltransferase</keyword>
<evidence type="ECO:0000256" key="3">
    <source>
        <dbReference type="ARBA" id="ARBA00022679"/>
    </source>
</evidence>
<dbReference type="InterPro" id="IPR050723">
    <property type="entry name" value="CFA/CMAS"/>
</dbReference>
<organism evidence="6 7">
    <name type="scientific">Algoriphagus aestuariicola</name>
    <dbReference type="NCBI Taxonomy" id="1852016"/>
    <lineage>
        <taxon>Bacteria</taxon>
        <taxon>Pseudomonadati</taxon>
        <taxon>Bacteroidota</taxon>
        <taxon>Cytophagia</taxon>
        <taxon>Cytophagales</taxon>
        <taxon>Cyclobacteriaceae</taxon>
        <taxon>Algoriphagus</taxon>
    </lineage>
</organism>
<evidence type="ECO:0000313" key="6">
    <source>
        <dbReference type="EMBL" id="MBN7802781.1"/>
    </source>
</evidence>
<dbReference type="PANTHER" id="PTHR43667">
    <property type="entry name" value="CYCLOPROPANE-FATTY-ACYL-PHOSPHOLIPID SYNTHASE"/>
    <property type="match status" value="1"/>
</dbReference>
<proteinExistence type="inferred from homology"/>
<keyword evidence="5" id="KW-0443">Lipid metabolism</keyword>
<dbReference type="EMBL" id="JAFKCW010000004">
    <property type="protein sequence ID" value="MBN7802781.1"/>
    <property type="molecule type" value="Genomic_DNA"/>
</dbReference>
<evidence type="ECO:0000256" key="2">
    <source>
        <dbReference type="ARBA" id="ARBA00022603"/>
    </source>
</evidence>
<name>A0ABS3BU65_9BACT</name>
<dbReference type="Pfam" id="PF02353">
    <property type="entry name" value="CMAS"/>
    <property type="match status" value="1"/>
</dbReference>
<gene>
    <name evidence="6" type="ORF">J0A67_18025</name>
</gene>
<dbReference type="CDD" id="cd02440">
    <property type="entry name" value="AdoMet_MTases"/>
    <property type="match status" value="1"/>
</dbReference>
<evidence type="ECO:0000256" key="5">
    <source>
        <dbReference type="ARBA" id="ARBA00023098"/>
    </source>
</evidence>
<protein>
    <submittedName>
        <fullName evidence="6">Class I SAM-dependent methyltransferase</fullName>
    </submittedName>
</protein>
<dbReference type="GO" id="GO:0032259">
    <property type="term" value="P:methylation"/>
    <property type="evidence" value="ECO:0007669"/>
    <property type="project" value="UniProtKB-KW"/>
</dbReference>
<keyword evidence="4" id="KW-0949">S-adenosyl-L-methionine</keyword>
<dbReference type="GO" id="GO:0008168">
    <property type="term" value="F:methyltransferase activity"/>
    <property type="evidence" value="ECO:0007669"/>
    <property type="project" value="UniProtKB-KW"/>
</dbReference>
<dbReference type="SUPFAM" id="SSF53335">
    <property type="entry name" value="S-adenosyl-L-methionine-dependent methyltransferases"/>
    <property type="match status" value="1"/>
</dbReference>
<evidence type="ECO:0000313" key="7">
    <source>
        <dbReference type="Proteomes" id="UP000664698"/>
    </source>
</evidence>
<sequence>MDNTEINKELLTKNWSGSSVSEREGQAWDKKKEMDFTYTNIDKFIRYSLGENPVFSNAMYNGDFSLSLEEAQRRKHEFVTKALGIEKGSRVLDLGCGWGGWLKYLKEVVGADGIGVNLSDGQVNACRQNGLTAYIKDARFIKPEDFGTFDAVTAFGSFEHVASVKDYLEGRQDEVYEDYFRHVSNLLEPGGKFYMQSMVFDKNMIPFEQIDINSPKDSDSYIIALLLKHNPDSWIAYGHEHIIRTAAPYFKNTFYSDGRLDYVKTNREWTKRFYKFNLKKYLWFASLVPKLFTDKEFRHQLAILRVRPNRVCFERQIMGHARLVFEKSV</sequence>
<dbReference type="Gene3D" id="3.40.50.150">
    <property type="entry name" value="Vaccinia Virus protein VP39"/>
    <property type="match status" value="1"/>
</dbReference>
<comment type="caution">
    <text evidence="6">The sequence shown here is derived from an EMBL/GenBank/DDBJ whole genome shotgun (WGS) entry which is preliminary data.</text>
</comment>
<dbReference type="RefSeq" id="WP_206570791.1">
    <property type="nucleotide sequence ID" value="NZ_JAFKCW010000004.1"/>
</dbReference>
<keyword evidence="3" id="KW-0808">Transferase</keyword>
<accession>A0ABS3BU65</accession>
<evidence type="ECO:0000256" key="1">
    <source>
        <dbReference type="ARBA" id="ARBA00010815"/>
    </source>
</evidence>
<keyword evidence="7" id="KW-1185">Reference proteome</keyword>
<reference evidence="6 7" key="1">
    <citation type="submission" date="2021-03" db="EMBL/GenBank/DDBJ databases">
        <title>novel species isolated from a fishpond in China.</title>
        <authorList>
            <person name="Lu H."/>
            <person name="Cai Z."/>
        </authorList>
    </citation>
    <scope>NUCLEOTIDE SEQUENCE [LARGE SCALE GENOMIC DNA]</scope>
    <source>
        <strain evidence="6 7">JCM 31546</strain>
    </source>
</reference>
<dbReference type="InterPro" id="IPR029063">
    <property type="entry name" value="SAM-dependent_MTases_sf"/>
</dbReference>
<dbReference type="PANTHER" id="PTHR43667:SF1">
    <property type="entry name" value="CYCLOPROPANE-FATTY-ACYL-PHOSPHOLIPID SYNTHASE"/>
    <property type="match status" value="1"/>
</dbReference>